<feature type="chain" id="PRO_5046988898" evidence="3">
    <location>
        <begin position="21"/>
        <end position="168"/>
    </location>
</feature>
<evidence type="ECO:0000256" key="1">
    <source>
        <dbReference type="ARBA" id="ARBA00004370"/>
    </source>
</evidence>
<dbReference type="Pfam" id="PF05433">
    <property type="entry name" value="Rick_17kDa_Anti"/>
    <property type="match status" value="1"/>
</dbReference>
<comment type="caution">
    <text evidence="5">The sequence shown here is derived from an EMBL/GenBank/DDBJ whole genome shotgun (WGS) entry which is preliminary data.</text>
</comment>
<dbReference type="NCBIfam" id="NF008437">
    <property type="entry name" value="PRK11280.1"/>
    <property type="match status" value="1"/>
</dbReference>
<dbReference type="Proteomes" id="UP001595791">
    <property type="component" value="Unassembled WGS sequence"/>
</dbReference>
<name>A0ABV8MNP7_9NEIS</name>
<feature type="domain" description="Glycine zipper 2TM" evidence="4">
    <location>
        <begin position="64"/>
        <end position="104"/>
    </location>
</feature>
<accession>A0ABV8MNP7</accession>
<proteinExistence type="predicted"/>
<dbReference type="EMBL" id="JBHSBU010000001">
    <property type="protein sequence ID" value="MFC4159327.1"/>
    <property type="molecule type" value="Genomic_DNA"/>
</dbReference>
<keyword evidence="6" id="KW-1185">Reference proteome</keyword>
<evidence type="ECO:0000256" key="2">
    <source>
        <dbReference type="ARBA" id="ARBA00023136"/>
    </source>
</evidence>
<dbReference type="PANTHER" id="PTHR35603">
    <property type="match status" value="1"/>
</dbReference>
<gene>
    <name evidence="5" type="ORF">ACFOW7_08150</name>
</gene>
<protein>
    <submittedName>
        <fullName evidence="5">Glycine zipper 2TM domain-containing protein</fullName>
    </submittedName>
</protein>
<organism evidence="5 6">
    <name type="scientific">Chitinimonas lacunae</name>
    <dbReference type="NCBI Taxonomy" id="1963018"/>
    <lineage>
        <taxon>Bacteria</taxon>
        <taxon>Pseudomonadati</taxon>
        <taxon>Pseudomonadota</taxon>
        <taxon>Betaproteobacteria</taxon>
        <taxon>Neisseriales</taxon>
        <taxon>Chitinibacteraceae</taxon>
        <taxon>Chitinimonas</taxon>
    </lineage>
</organism>
<sequence>MKTALSLTLLAATLTQAAYAESFTDYARVRSSTPEYERVSVPRKECTVETVNETVRRGGDREIGGAIVGGIAGAIIGNQVGKGHGREAATAAGAVIGALAGDRIDNSDRVETYSTEPREVRRCRTVDASESRLIGYRVIYEYRGQQYSAFMPNDPGRELRLRVNITPE</sequence>
<evidence type="ECO:0000259" key="4">
    <source>
        <dbReference type="Pfam" id="PF05433"/>
    </source>
</evidence>
<comment type="subcellular location">
    <subcellularLocation>
        <location evidence="1">Membrane</location>
    </subcellularLocation>
</comment>
<dbReference type="RefSeq" id="WP_378162968.1">
    <property type="nucleotide sequence ID" value="NZ_JBHSBU010000001.1"/>
</dbReference>
<dbReference type="InterPro" id="IPR051407">
    <property type="entry name" value="Bact_OM_lipoprot/Surf_antigen"/>
</dbReference>
<dbReference type="PANTHER" id="PTHR35603:SF2">
    <property type="entry name" value="OUTER MEMBRANE LIPOPROTEIN"/>
    <property type="match status" value="1"/>
</dbReference>
<evidence type="ECO:0000313" key="6">
    <source>
        <dbReference type="Proteomes" id="UP001595791"/>
    </source>
</evidence>
<dbReference type="InterPro" id="IPR008816">
    <property type="entry name" value="Gly_zipper_2TM_dom"/>
</dbReference>
<evidence type="ECO:0000313" key="5">
    <source>
        <dbReference type="EMBL" id="MFC4159327.1"/>
    </source>
</evidence>
<keyword evidence="2" id="KW-0472">Membrane</keyword>
<reference evidence="6" key="1">
    <citation type="journal article" date="2019" name="Int. J. Syst. Evol. Microbiol.">
        <title>The Global Catalogue of Microorganisms (GCM) 10K type strain sequencing project: providing services to taxonomists for standard genome sequencing and annotation.</title>
        <authorList>
            <consortium name="The Broad Institute Genomics Platform"/>
            <consortium name="The Broad Institute Genome Sequencing Center for Infectious Disease"/>
            <person name="Wu L."/>
            <person name="Ma J."/>
        </authorList>
    </citation>
    <scope>NUCLEOTIDE SEQUENCE [LARGE SCALE GENOMIC DNA]</scope>
    <source>
        <strain evidence="6">LMG 29894</strain>
    </source>
</reference>
<keyword evidence="3" id="KW-0732">Signal</keyword>
<feature type="signal peptide" evidence="3">
    <location>
        <begin position="1"/>
        <end position="20"/>
    </location>
</feature>
<evidence type="ECO:0000256" key="3">
    <source>
        <dbReference type="SAM" id="SignalP"/>
    </source>
</evidence>